<protein>
    <submittedName>
        <fullName evidence="1">Uncharacterized protein</fullName>
    </submittedName>
</protein>
<name>A0A397SA77_9GLOM</name>
<evidence type="ECO:0000313" key="1">
    <source>
        <dbReference type="EMBL" id="RIA79621.1"/>
    </source>
</evidence>
<comment type="caution">
    <text evidence="1">The sequence shown here is derived from an EMBL/GenBank/DDBJ whole genome shotgun (WGS) entry which is preliminary data.</text>
</comment>
<evidence type="ECO:0000313" key="2">
    <source>
        <dbReference type="Proteomes" id="UP000265703"/>
    </source>
</evidence>
<proteinExistence type="predicted"/>
<gene>
    <name evidence="1" type="ORF">C1645_840273</name>
</gene>
<dbReference type="OrthoDB" id="10380645at2759"/>
<dbReference type="AlphaFoldDB" id="A0A397SA77"/>
<accession>A0A397SA77</accession>
<organism evidence="1 2">
    <name type="scientific">Glomus cerebriforme</name>
    <dbReference type="NCBI Taxonomy" id="658196"/>
    <lineage>
        <taxon>Eukaryota</taxon>
        <taxon>Fungi</taxon>
        <taxon>Fungi incertae sedis</taxon>
        <taxon>Mucoromycota</taxon>
        <taxon>Glomeromycotina</taxon>
        <taxon>Glomeromycetes</taxon>
        <taxon>Glomerales</taxon>
        <taxon>Glomeraceae</taxon>
        <taxon>Glomus</taxon>
    </lineage>
</organism>
<dbReference type="EMBL" id="QKYT01001213">
    <property type="protein sequence ID" value="RIA79621.1"/>
    <property type="molecule type" value="Genomic_DNA"/>
</dbReference>
<reference evidence="1 2" key="1">
    <citation type="submission" date="2018-06" db="EMBL/GenBank/DDBJ databases">
        <title>Comparative genomics reveals the genomic features of Rhizophagus irregularis, R. cerebriforme, R. diaphanum and Gigaspora rosea, and their symbiotic lifestyle signature.</title>
        <authorList>
            <person name="Morin E."/>
            <person name="San Clemente H."/>
            <person name="Chen E.C.H."/>
            <person name="De La Providencia I."/>
            <person name="Hainaut M."/>
            <person name="Kuo A."/>
            <person name="Kohler A."/>
            <person name="Murat C."/>
            <person name="Tang N."/>
            <person name="Roy S."/>
            <person name="Loubradou J."/>
            <person name="Henrissat B."/>
            <person name="Grigoriev I.V."/>
            <person name="Corradi N."/>
            <person name="Roux C."/>
            <person name="Martin F.M."/>
        </authorList>
    </citation>
    <scope>NUCLEOTIDE SEQUENCE [LARGE SCALE GENOMIC DNA]</scope>
    <source>
        <strain evidence="1 2">DAOM 227022</strain>
    </source>
</reference>
<dbReference type="Proteomes" id="UP000265703">
    <property type="component" value="Unassembled WGS sequence"/>
</dbReference>
<sequence>MILDLKTHPNMTADLKESKLRLTATNLDKENLRDSLKYSLKEIRSQTRKLREVFSEIQENKLNESQASHLFEKIFGK</sequence>
<keyword evidence="2" id="KW-1185">Reference proteome</keyword>